<organism evidence="3 4">
    <name type="scientific">Monoraphidium neglectum</name>
    <dbReference type="NCBI Taxonomy" id="145388"/>
    <lineage>
        <taxon>Eukaryota</taxon>
        <taxon>Viridiplantae</taxon>
        <taxon>Chlorophyta</taxon>
        <taxon>core chlorophytes</taxon>
        <taxon>Chlorophyceae</taxon>
        <taxon>CS clade</taxon>
        <taxon>Sphaeropleales</taxon>
        <taxon>Selenastraceae</taxon>
        <taxon>Monoraphidium</taxon>
    </lineage>
</organism>
<gene>
    <name evidence="3" type="ORF">MNEG_10195</name>
</gene>
<proteinExistence type="predicted"/>
<dbReference type="GO" id="GO:0005930">
    <property type="term" value="C:axoneme"/>
    <property type="evidence" value="ECO:0007669"/>
    <property type="project" value="UniProtKB-SubCell"/>
</dbReference>
<dbReference type="KEGG" id="mng:MNEG_10195"/>
<protein>
    <submittedName>
        <fullName evidence="3">Uncharacterized protein</fullName>
    </submittedName>
</protein>
<dbReference type="GeneID" id="25727333"/>
<feature type="region of interest" description="Disordered" evidence="2">
    <location>
        <begin position="504"/>
        <end position="568"/>
    </location>
</feature>
<dbReference type="EMBL" id="KK102437">
    <property type="protein sequence ID" value="KIY97766.1"/>
    <property type="molecule type" value="Genomic_DNA"/>
</dbReference>
<evidence type="ECO:0000256" key="1">
    <source>
        <dbReference type="ARBA" id="ARBA00004430"/>
    </source>
</evidence>
<dbReference type="SUPFAM" id="SSF52047">
    <property type="entry name" value="RNI-like"/>
    <property type="match status" value="3"/>
</dbReference>
<dbReference type="Gene3D" id="3.80.10.10">
    <property type="entry name" value="Ribonuclease Inhibitor"/>
    <property type="match status" value="4"/>
</dbReference>
<dbReference type="AlphaFoldDB" id="A0A0D2M9X1"/>
<evidence type="ECO:0000313" key="4">
    <source>
        <dbReference type="Proteomes" id="UP000054498"/>
    </source>
</evidence>
<name>A0A0D2M9X1_9CHLO</name>
<feature type="compositionally biased region" description="Gly residues" evidence="2">
    <location>
        <begin position="323"/>
        <end position="334"/>
    </location>
</feature>
<dbReference type="PANTHER" id="PTHR13318">
    <property type="entry name" value="PARTNER OF PAIRED, ISOFORM B-RELATED"/>
    <property type="match status" value="1"/>
</dbReference>
<dbReference type="RefSeq" id="XP_013896786.1">
    <property type="nucleotide sequence ID" value="XM_014041332.1"/>
</dbReference>
<feature type="compositionally biased region" description="Low complexity" evidence="2">
    <location>
        <begin position="291"/>
        <end position="316"/>
    </location>
</feature>
<dbReference type="SMART" id="SM00367">
    <property type="entry name" value="LRR_CC"/>
    <property type="match status" value="6"/>
</dbReference>
<dbReference type="Proteomes" id="UP000054498">
    <property type="component" value="Unassembled WGS sequence"/>
</dbReference>
<dbReference type="OrthoDB" id="550575at2759"/>
<evidence type="ECO:0000313" key="3">
    <source>
        <dbReference type="EMBL" id="KIY97766.1"/>
    </source>
</evidence>
<dbReference type="GO" id="GO:0019005">
    <property type="term" value="C:SCF ubiquitin ligase complex"/>
    <property type="evidence" value="ECO:0007669"/>
    <property type="project" value="TreeGrafter"/>
</dbReference>
<comment type="subcellular location">
    <subcellularLocation>
        <location evidence="1">Cytoplasm</location>
        <location evidence="1">Cytoskeleton</location>
        <location evidence="1">Cilium axoneme</location>
    </subcellularLocation>
</comment>
<feature type="compositionally biased region" description="Low complexity" evidence="2">
    <location>
        <begin position="523"/>
        <end position="538"/>
    </location>
</feature>
<evidence type="ECO:0000256" key="2">
    <source>
        <dbReference type="SAM" id="MobiDB-lite"/>
    </source>
</evidence>
<dbReference type="GO" id="GO:0031146">
    <property type="term" value="P:SCF-dependent proteasomal ubiquitin-dependent protein catabolic process"/>
    <property type="evidence" value="ECO:0007669"/>
    <property type="project" value="TreeGrafter"/>
</dbReference>
<reference evidence="3 4" key="1">
    <citation type="journal article" date="2013" name="BMC Genomics">
        <title>Reconstruction of the lipid metabolism for the microalga Monoraphidium neglectum from its genome sequence reveals characteristics suitable for biofuel production.</title>
        <authorList>
            <person name="Bogen C."/>
            <person name="Al-Dilaimi A."/>
            <person name="Albersmeier A."/>
            <person name="Wichmann J."/>
            <person name="Grundmann M."/>
            <person name="Rupp O."/>
            <person name="Lauersen K.J."/>
            <person name="Blifernez-Klassen O."/>
            <person name="Kalinowski J."/>
            <person name="Goesmann A."/>
            <person name="Mussgnug J.H."/>
            <person name="Kruse O."/>
        </authorList>
    </citation>
    <scope>NUCLEOTIDE SEQUENCE [LARGE SCALE GENOMIC DNA]</scope>
    <source>
        <strain evidence="3 4">SAG 48.87</strain>
    </source>
</reference>
<feature type="compositionally biased region" description="Gly residues" evidence="2">
    <location>
        <begin position="506"/>
        <end position="522"/>
    </location>
</feature>
<accession>A0A0D2M9X1</accession>
<dbReference type="InterPro" id="IPR032675">
    <property type="entry name" value="LRR_dom_sf"/>
</dbReference>
<dbReference type="PANTHER" id="PTHR13318:SF190">
    <property type="entry name" value="PARTNER OF PAIRED, ISOFORM B"/>
    <property type="match status" value="1"/>
</dbReference>
<dbReference type="InterPro" id="IPR006553">
    <property type="entry name" value="Leu-rich_rpt_Cys-con_subtyp"/>
</dbReference>
<dbReference type="STRING" id="145388.A0A0D2M9X1"/>
<sequence>MLQEVAQWLPRADARRARLVCRAWRGALAGLATAAATPAEASTVTRWRAQLEAMVASLPCLRELTVGSRLSDVGAQQLAALAGVPQLRMLRIPHGHALRDRGVQTIAQLTQLRELQILGANALTGRALCALSMLGANLRVLDLRGCGKVSFAELRDAWLAVCSAYTAAAAARTHRARGASGDGGSGGGGGGACGHGGGILAGRPSLQQLLPGGAEVLQRQRTAGANRLARGGLCARDRLPAGAGRHGGRGSSGGGGRGRGRRVGSDSGSGGPVVRVFVRRRNSTGSSVLTRSPKGRGSSRSGAGSGQGSRDSSAGGVWQHGAAKGGGTAGDGASCGEGKPANAAAVHAAPSGADKLRVSRVAALKMGARLPRQLSGGAAATGAPLPQHGRLQGSIFKQPAHQQPAALTDLPAEAGGGGGGNAAAKQPTTFADAYATIVAKQATSVAALYAAAAGPGALPAPGALGRGLALGTARRGAGGAGAGVYKQSSTVQAALLALLRAEGRRSGGGAGRRGHSSGGGGAASRLAEAGGARASSCGGDEEGRGAGQGGSAPAHRARSSSGGGGAAALPMPFPHLHTLAFSCQDGGSGGASPAAELAAVAAICSLTNLEVARCQQVPGEALACLSSLTRLASLKLSGLWSAGDRGLEALAALRGLTALALHHPMRATGRGVAALAALSRLEALSLSVSQDLGHGAVARLALALPRLRALEVSCPGFGDACCEALAGDAAKRAALTSLKLHGAAALTARGLAALRAAPALAALALDACGGVASGGLLAQGALAPRLRSLALRRADFANMFAGGVLERPACAATLLQLDLSGCADLADRELRKVAGFLPNLEDLTLTGCPAVTDAGLSSLSCLRALRALSAGGTRAAGAFAEALAPLPGLTSLSLRGCGALTEAAVRLQLPLLAGLQVLDLSECRAATDVGVLALAGSLASLGLLNLQGCKGVTRQVLPFVPHWLRLLHSMG</sequence>
<keyword evidence="4" id="KW-1185">Reference proteome</keyword>
<feature type="region of interest" description="Disordered" evidence="2">
    <location>
        <begin position="237"/>
        <end position="334"/>
    </location>
</feature>